<feature type="compositionally biased region" description="Basic and acidic residues" evidence="1">
    <location>
        <begin position="72"/>
        <end position="103"/>
    </location>
</feature>
<comment type="caution">
    <text evidence="2">The sequence shown here is derived from an EMBL/GenBank/DDBJ whole genome shotgun (WGS) entry which is preliminary data.</text>
</comment>
<protein>
    <submittedName>
        <fullName evidence="2">Flagellar biosynthesis protein R</fullName>
    </submittedName>
</protein>
<name>Q0G4G5_9HYPH</name>
<keyword evidence="2" id="KW-0969">Cilium</keyword>
<sequence>MSDARRKQRRLERVLKVQAQKRQIEEWSVSHLRQKRAEIDQADRAILESLDPTSDLHGLFIDAKVRSLRRNDVTRRENEADLREGEGRLSEARRREKGVERRYKQAGQEAASEEGAEALEGHIESFLARLSHSLG</sequence>
<evidence type="ECO:0000256" key="1">
    <source>
        <dbReference type="SAM" id="MobiDB-lite"/>
    </source>
</evidence>
<keyword evidence="2" id="KW-0966">Cell projection</keyword>
<keyword evidence="3" id="KW-1185">Reference proteome</keyword>
<dbReference type="HOGENOM" id="CLU_1882748_0_0_5"/>
<dbReference type="EMBL" id="AATP01000002">
    <property type="protein sequence ID" value="EAU41516.1"/>
    <property type="molecule type" value="Genomic_DNA"/>
</dbReference>
<dbReference type="Proteomes" id="UP000004310">
    <property type="component" value="Unassembled WGS sequence"/>
</dbReference>
<dbReference type="eggNOG" id="ENOG50315S1">
    <property type="taxonomic scope" value="Bacteria"/>
</dbReference>
<dbReference type="STRING" id="217511.GCA_001463845_02390"/>
<feature type="region of interest" description="Disordered" evidence="1">
    <location>
        <begin position="72"/>
        <end position="116"/>
    </location>
</feature>
<evidence type="ECO:0000313" key="2">
    <source>
        <dbReference type="EMBL" id="EAU41516.1"/>
    </source>
</evidence>
<reference evidence="2 3" key="1">
    <citation type="journal article" date="2010" name="J. Bacteriol.">
        <title>Genome sequence of Fulvimarina pelagi HTCC2506T, a Mn(II)-oxidizing alphaproteobacterium possessing an aerobic anoxygenic photosynthetic gene cluster and Xanthorhodopsin.</title>
        <authorList>
            <person name="Kang I."/>
            <person name="Oh H.M."/>
            <person name="Lim S.I."/>
            <person name="Ferriera S."/>
            <person name="Giovannoni S.J."/>
            <person name="Cho J.C."/>
        </authorList>
    </citation>
    <scope>NUCLEOTIDE SEQUENCE [LARGE SCALE GENOMIC DNA]</scope>
    <source>
        <strain evidence="2 3">HTCC2506</strain>
    </source>
</reference>
<accession>Q0G4G5</accession>
<proteinExistence type="predicted"/>
<dbReference type="AlphaFoldDB" id="Q0G4G5"/>
<dbReference type="RefSeq" id="WP_007067891.1">
    <property type="nucleotide sequence ID" value="NZ_DS022272.1"/>
</dbReference>
<evidence type="ECO:0000313" key="3">
    <source>
        <dbReference type="Proteomes" id="UP000004310"/>
    </source>
</evidence>
<gene>
    <name evidence="2" type="primary">fliR</name>
    <name evidence="2" type="ORF">FP2506_13824</name>
</gene>
<keyword evidence="2" id="KW-0282">Flagellum</keyword>
<organism evidence="2 3">
    <name type="scientific">Fulvimarina pelagi HTCC2506</name>
    <dbReference type="NCBI Taxonomy" id="314231"/>
    <lineage>
        <taxon>Bacteria</taxon>
        <taxon>Pseudomonadati</taxon>
        <taxon>Pseudomonadota</taxon>
        <taxon>Alphaproteobacteria</taxon>
        <taxon>Hyphomicrobiales</taxon>
        <taxon>Aurantimonadaceae</taxon>
        <taxon>Fulvimarina</taxon>
    </lineage>
</organism>